<evidence type="ECO:0000256" key="1">
    <source>
        <dbReference type="ARBA" id="ARBA00023002"/>
    </source>
</evidence>
<dbReference type="GO" id="GO:0071949">
    <property type="term" value="F:FAD binding"/>
    <property type="evidence" value="ECO:0007669"/>
    <property type="project" value="InterPro"/>
</dbReference>
<dbReference type="AlphaFoldDB" id="A0A3M2J9P1"/>
<dbReference type="GO" id="GO:0016020">
    <property type="term" value="C:membrane"/>
    <property type="evidence" value="ECO:0007669"/>
    <property type="project" value="InterPro"/>
</dbReference>
<dbReference type="Gene3D" id="3.30.70.2520">
    <property type="match status" value="1"/>
</dbReference>
<evidence type="ECO:0000259" key="2">
    <source>
        <dbReference type="PROSITE" id="PS51387"/>
    </source>
</evidence>
<dbReference type="InterPro" id="IPR016166">
    <property type="entry name" value="FAD-bd_PCMH"/>
</dbReference>
<keyword evidence="1" id="KW-0560">Oxidoreductase</keyword>
<dbReference type="SUPFAM" id="SSF56176">
    <property type="entry name" value="FAD-binding/transporter-associated domain-like"/>
    <property type="match status" value="1"/>
</dbReference>
<name>A0A3M2J9P1_9CELL</name>
<dbReference type="Pfam" id="PF01565">
    <property type="entry name" value="FAD_binding_4"/>
    <property type="match status" value="1"/>
</dbReference>
<sequence>MTLTTWAGNLTYAAARVHEPRTVEQVQEVVAAARHVRALGTRHCFNDLADTPHDLVRLDGLDPDLRLDTAARTVTVTGGTRYGALARALHAQGWALGNLASLPHISVAGAVATATHGSGDRSRNLAAAVAALDVVGADGSLRRLARGDADFPGAVVALGALGVVVRVTLDVEETYDVAQEVHTDLPWDAVLDDLDAVTGSADSVSLFTDWVGPTVRQVWRKTRLAPGATYEPRPDLFGARPATGPLHPLPGIDPVSCTPQLGVPGPWHERLPHFRLEFTPSNGDELQSEYLVPRAHAVGAIEALRALGPVVAPLLQVAEVRTVAADDLWLSSAQGGDRVGLHFTWLPRQAEVQAVLPRIEEALAPFGARPHWGKLFDRVVPGGGDPRDAYPHLDDFRALVARTDPDGTFRNPFVERHVLGA</sequence>
<evidence type="ECO:0000313" key="4">
    <source>
        <dbReference type="Proteomes" id="UP000269289"/>
    </source>
</evidence>
<dbReference type="RefSeq" id="WP_122149173.1">
    <property type="nucleotide sequence ID" value="NZ_RFFI01000043.1"/>
</dbReference>
<evidence type="ECO:0000313" key="3">
    <source>
        <dbReference type="EMBL" id="RMI09654.1"/>
    </source>
</evidence>
<dbReference type="PIRSF" id="PIRSF000136">
    <property type="entry name" value="LGO_GLO"/>
    <property type="match status" value="1"/>
</dbReference>
<dbReference type="GO" id="GO:0080049">
    <property type="term" value="F:L-gulono-1,4-lactone dehydrogenase activity"/>
    <property type="evidence" value="ECO:0007669"/>
    <property type="project" value="TreeGrafter"/>
</dbReference>
<dbReference type="InterPro" id="IPR006094">
    <property type="entry name" value="Oxid_FAD_bind_N"/>
</dbReference>
<dbReference type="Pfam" id="PF04030">
    <property type="entry name" value="ALO"/>
    <property type="match status" value="1"/>
</dbReference>
<dbReference type="Gene3D" id="3.30.43.10">
    <property type="entry name" value="Uridine Diphospho-n-acetylenolpyruvylglucosamine Reductase, domain 2"/>
    <property type="match status" value="1"/>
</dbReference>
<reference evidence="3 4" key="1">
    <citation type="submission" date="2018-10" db="EMBL/GenBank/DDBJ databases">
        <title>Isolation, diversity and antifungal activity of actinobacteria from wheat.</title>
        <authorList>
            <person name="Han C."/>
        </authorList>
    </citation>
    <scope>NUCLEOTIDE SEQUENCE [LARGE SCALE GENOMIC DNA]</scope>
    <source>
        <strain evidence="3 4">NEAU-YY56</strain>
    </source>
</reference>
<dbReference type="PANTHER" id="PTHR43762:SF1">
    <property type="entry name" value="D-ARABINONO-1,4-LACTONE OXIDASE"/>
    <property type="match status" value="1"/>
</dbReference>
<dbReference type="Gene3D" id="3.30.465.10">
    <property type="match status" value="1"/>
</dbReference>
<dbReference type="InterPro" id="IPR016171">
    <property type="entry name" value="Vanillyl_alc_oxidase_C-sub2"/>
</dbReference>
<feature type="domain" description="FAD-binding PCMH-type" evidence="2">
    <location>
        <begin position="10"/>
        <end position="174"/>
    </location>
</feature>
<dbReference type="InterPro" id="IPR016169">
    <property type="entry name" value="FAD-bd_PCMH_sub2"/>
</dbReference>
<dbReference type="Gene3D" id="3.30.70.2530">
    <property type="match status" value="1"/>
</dbReference>
<comment type="caution">
    <text evidence="3">The sequence shown here is derived from an EMBL/GenBank/DDBJ whole genome shotgun (WGS) entry which is preliminary data.</text>
</comment>
<organism evidence="3 4">
    <name type="scientific">Cellulomonas triticagri</name>
    <dbReference type="NCBI Taxonomy" id="2483352"/>
    <lineage>
        <taxon>Bacteria</taxon>
        <taxon>Bacillati</taxon>
        <taxon>Actinomycetota</taxon>
        <taxon>Actinomycetes</taxon>
        <taxon>Micrococcales</taxon>
        <taxon>Cellulomonadaceae</taxon>
        <taxon>Cellulomonas</taxon>
    </lineage>
</organism>
<dbReference type="PROSITE" id="PS51387">
    <property type="entry name" value="FAD_PCMH"/>
    <property type="match status" value="1"/>
</dbReference>
<dbReference type="GO" id="GO:0003885">
    <property type="term" value="F:D-arabinono-1,4-lactone oxidase activity"/>
    <property type="evidence" value="ECO:0007669"/>
    <property type="project" value="InterPro"/>
</dbReference>
<dbReference type="InterPro" id="IPR036318">
    <property type="entry name" value="FAD-bd_PCMH-like_sf"/>
</dbReference>
<keyword evidence="4" id="KW-1185">Reference proteome</keyword>
<gene>
    <name evidence="3" type="ORF">EBM89_09390</name>
</gene>
<dbReference type="InterPro" id="IPR007173">
    <property type="entry name" value="ALO_C"/>
</dbReference>
<dbReference type="InterPro" id="IPR010031">
    <property type="entry name" value="FAD_lactone_oxidase-like"/>
</dbReference>
<dbReference type="InterPro" id="IPR016167">
    <property type="entry name" value="FAD-bd_PCMH_sub1"/>
</dbReference>
<dbReference type="Proteomes" id="UP000269289">
    <property type="component" value="Unassembled WGS sequence"/>
</dbReference>
<accession>A0A3M2J9P1</accession>
<dbReference type="EMBL" id="RFFI01000043">
    <property type="protein sequence ID" value="RMI09654.1"/>
    <property type="molecule type" value="Genomic_DNA"/>
</dbReference>
<proteinExistence type="predicted"/>
<protein>
    <submittedName>
        <fullName evidence="3">FAD-binding protein</fullName>
    </submittedName>
</protein>
<dbReference type="PANTHER" id="PTHR43762">
    <property type="entry name" value="L-GULONOLACTONE OXIDASE"/>
    <property type="match status" value="1"/>
</dbReference>
<dbReference type="Gene3D" id="1.10.45.10">
    <property type="entry name" value="Vanillyl-alcohol Oxidase, Chain A, domain 4"/>
    <property type="match status" value="1"/>
</dbReference>
<dbReference type="OrthoDB" id="9800184at2"/>